<dbReference type="SMART" id="SM00184">
    <property type="entry name" value="RING"/>
    <property type="match status" value="1"/>
</dbReference>
<protein>
    <recommendedName>
        <fullName evidence="7">RING-type domain-containing protein</fullName>
    </recommendedName>
</protein>
<dbReference type="GO" id="GO:0008270">
    <property type="term" value="F:zinc ion binding"/>
    <property type="evidence" value="ECO:0007669"/>
    <property type="project" value="UniProtKB-KW"/>
</dbReference>
<keyword evidence="9" id="KW-1185">Reference proteome</keyword>
<keyword evidence="4" id="KW-0539">Nucleus</keyword>
<keyword evidence="3" id="KW-0833">Ubl conjugation pathway</keyword>
<dbReference type="GO" id="GO:0006511">
    <property type="term" value="P:ubiquitin-dependent protein catabolic process"/>
    <property type="evidence" value="ECO:0007669"/>
    <property type="project" value="TreeGrafter"/>
</dbReference>
<dbReference type="InterPro" id="IPR040909">
    <property type="entry name" value="CHFR_Znf-CRD"/>
</dbReference>
<dbReference type="GO" id="GO:0005634">
    <property type="term" value="C:nucleus"/>
    <property type="evidence" value="ECO:0007669"/>
    <property type="project" value="UniProtKB-SubCell"/>
</dbReference>
<keyword evidence="6" id="KW-0863">Zinc-finger</keyword>
<keyword evidence="5" id="KW-0131">Cell cycle</keyword>
<proteinExistence type="predicted"/>
<keyword evidence="6" id="KW-0479">Metal-binding</keyword>
<dbReference type="AlphaFoldDB" id="A0AAE1R1L1"/>
<sequence length="529" mass="60306">MVNAFTFHPTQPASAAKLEASFATNQRKQATLNGAFDLQGVLDKEPVLHPRIPVSLVILVPVDFHYSEIELRLKETVICSEVDNSSGKQEWCKITRSVDLVSAMMQNKRKFVFWFAFVVSVNCYLVDCSKEILVDEKVVQDEHAAAIKCGSEISLGPSDEGFVKYRFEMMPTEESRRYIQVSLDIEYAKCCICLSIWHDVVTAAPCLHNFCNGCFSEWLRRSQERRSSVLCPQCRAVVQFVGRNHFLHNIEEDILLADPSLKRSSEDTKLLDSCASIKSPLDLSETATLPTKVEVLNSRKGRRKRERSPSDAADSLEHLCPQCDTQFGGFRCNESTVHLQCQACGGMMPSRLNIGVQQHCLGCDRAFCAAYWHSLGVSGSNLHPLCIPETFKPIAERTITRIPSLAHEENHYEQNITERCIRQMGRSLQDVVADWILKLEKREIDRTRMPLNHAEMITSRTYTCSECYDKLVSFLLYWFRVTMTGLILPSGEAQREDCWYGYACRTQHHNQEHAQKRNHVCRPTRGNHM</sequence>
<evidence type="ECO:0000259" key="7">
    <source>
        <dbReference type="PROSITE" id="PS50089"/>
    </source>
</evidence>
<dbReference type="SUPFAM" id="SSF57850">
    <property type="entry name" value="RING/U-box"/>
    <property type="match status" value="1"/>
</dbReference>
<dbReference type="Gene3D" id="3.30.40.10">
    <property type="entry name" value="Zinc/RING finger domain, C3HC4 (zinc finger)"/>
    <property type="match status" value="1"/>
</dbReference>
<evidence type="ECO:0000256" key="3">
    <source>
        <dbReference type="ARBA" id="ARBA00022786"/>
    </source>
</evidence>
<name>A0AAE1R1L1_9SOLA</name>
<dbReference type="EMBL" id="JAVYJV010000020">
    <property type="protein sequence ID" value="KAK4343655.1"/>
    <property type="molecule type" value="Genomic_DNA"/>
</dbReference>
<evidence type="ECO:0000313" key="9">
    <source>
        <dbReference type="Proteomes" id="UP001291623"/>
    </source>
</evidence>
<comment type="subcellular location">
    <subcellularLocation>
        <location evidence="1">Nucleus</location>
    </subcellularLocation>
</comment>
<dbReference type="PANTHER" id="PTHR16079">
    <property type="entry name" value="UBIQUITIN LIGASE PROTEIN CHFR"/>
    <property type="match status" value="1"/>
</dbReference>
<dbReference type="InterPro" id="IPR001841">
    <property type="entry name" value="Znf_RING"/>
</dbReference>
<dbReference type="Pfam" id="PF17979">
    <property type="entry name" value="zf-CRD"/>
    <property type="match status" value="1"/>
</dbReference>
<dbReference type="InterPro" id="IPR013083">
    <property type="entry name" value="Znf_RING/FYVE/PHD"/>
</dbReference>
<dbReference type="InterPro" id="IPR052256">
    <property type="entry name" value="E3_ubiquitin-ligase_CHFR"/>
</dbReference>
<accession>A0AAE1R1L1</accession>
<dbReference type="Proteomes" id="UP001291623">
    <property type="component" value="Unassembled WGS sequence"/>
</dbReference>
<dbReference type="PROSITE" id="PS50089">
    <property type="entry name" value="ZF_RING_2"/>
    <property type="match status" value="1"/>
</dbReference>
<evidence type="ECO:0000256" key="4">
    <source>
        <dbReference type="ARBA" id="ARBA00023242"/>
    </source>
</evidence>
<feature type="domain" description="RING-type" evidence="7">
    <location>
        <begin position="190"/>
        <end position="235"/>
    </location>
</feature>
<evidence type="ECO:0000256" key="5">
    <source>
        <dbReference type="ARBA" id="ARBA00023306"/>
    </source>
</evidence>
<reference evidence="8" key="1">
    <citation type="submission" date="2023-12" db="EMBL/GenBank/DDBJ databases">
        <title>Genome assembly of Anisodus tanguticus.</title>
        <authorList>
            <person name="Wang Y.-J."/>
        </authorList>
    </citation>
    <scope>NUCLEOTIDE SEQUENCE</scope>
    <source>
        <strain evidence="8">KB-2021</strain>
        <tissue evidence="8">Leaf</tissue>
    </source>
</reference>
<comment type="caution">
    <text evidence="8">The sequence shown here is derived from an EMBL/GenBank/DDBJ whole genome shotgun (WGS) entry which is preliminary data.</text>
</comment>
<evidence type="ECO:0000256" key="6">
    <source>
        <dbReference type="PROSITE-ProRule" id="PRU00175"/>
    </source>
</evidence>
<organism evidence="8 9">
    <name type="scientific">Anisodus tanguticus</name>
    <dbReference type="NCBI Taxonomy" id="243964"/>
    <lineage>
        <taxon>Eukaryota</taxon>
        <taxon>Viridiplantae</taxon>
        <taxon>Streptophyta</taxon>
        <taxon>Embryophyta</taxon>
        <taxon>Tracheophyta</taxon>
        <taxon>Spermatophyta</taxon>
        <taxon>Magnoliopsida</taxon>
        <taxon>eudicotyledons</taxon>
        <taxon>Gunneridae</taxon>
        <taxon>Pentapetalae</taxon>
        <taxon>asterids</taxon>
        <taxon>lamiids</taxon>
        <taxon>Solanales</taxon>
        <taxon>Solanaceae</taxon>
        <taxon>Solanoideae</taxon>
        <taxon>Hyoscyameae</taxon>
        <taxon>Anisodus</taxon>
    </lineage>
</organism>
<gene>
    <name evidence="8" type="ORF">RND71_036749</name>
</gene>
<keyword evidence="2" id="KW-0808">Transferase</keyword>
<keyword evidence="6" id="KW-0862">Zinc</keyword>
<dbReference type="PANTHER" id="PTHR16079:SF4">
    <property type="entry name" value="E3 UBIQUITIN-PROTEIN LIGASE CHFR"/>
    <property type="match status" value="1"/>
</dbReference>
<evidence type="ECO:0000256" key="1">
    <source>
        <dbReference type="ARBA" id="ARBA00004123"/>
    </source>
</evidence>
<dbReference type="GO" id="GO:0016567">
    <property type="term" value="P:protein ubiquitination"/>
    <property type="evidence" value="ECO:0007669"/>
    <property type="project" value="TreeGrafter"/>
</dbReference>
<dbReference type="Pfam" id="PF13639">
    <property type="entry name" value="zf-RING_2"/>
    <property type="match status" value="1"/>
</dbReference>
<evidence type="ECO:0000256" key="2">
    <source>
        <dbReference type="ARBA" id="ARBA00022679"/>
    </source>
</evidence>
<dbReference type="Gene3D" id="3.30.40.140">
    <property type="match status" value="1"/>
</dbReference>
<dbReference type="GO" id="GO:0004842">
    <property type="term" value="F:ubiquitin-protein transferase activity"/>
    <property type="evidence" value="ECO:0007669"/>
    <property type="project" value="TreeGrafter"/>
</dbReference>
<evidence type="ECO:0000313" key="8">
    <source>
        <dbReference type="EMBL" id="KAK4343655.1"/>
    </source>
</evidence>